<feature type="region of interest" description="Disordered" evidence="1">
    <location>
        <begin position="1"/>
        <end position="20"/>
    </location>
</feature>
<organism evidence="2 3">
    <name type="scientific">Symbiochloris irregularis</name>
    <dbReference type="NCBI Taxonomy" id="706552"/>
    <lineage>
        <taxon>Eukaryota</taxon>
        <taxon>Viridiplantae</taxon>
        <taxon>Chlorophyta</taxon>
        <taxon>core chlorophytes</taxon>
        <taxon>Trebouxiophyceae</taxon>
        <taxon>Trebouxiales</taxon>
        <taxon>Trebouxiaceae</taxon>
        <taxon>Symbiochloris</taxon>
    </lineage>
</organism>
<protein>
    <submittedName>
        <fullName evidence="2">Uncharacterized protein</fullName>
    </submittedName>
</protein>
<dbReference type="SUPFAM" id="SSF82171">
    <property type="entry name" value="DPP6 N-terminal domain-like"/>
    <property type="match status" value="1"/>
</dbReference>
<proteinExistence type="predicted"/>
<accession>A0AAW1PN35</accession>
<evidence type="ECO:0000313" key="2">
    <source>
        <dbReference type="EMBL" id="KAK9814991.1"/>
    </source>
</evidence>
<sequence length="349" mass="39034">MDRLGPLHPVLQRQNRAQASREELRQALNRTSRARMRMRVGQFTPNDGVPSKLQIERLQFSPDCSKVACCPRQRHQCDGEVRVYDLDTFTLLYAECFSFPAQPHAPVADCVCCTLYHRWAKNGKSITIQCQRDKYHNDSRRIPVRVSCTRICTSTYAELSHVEFAAVQHDYCSLSAHGKYLVFRTADSDRAQIACSATAEVLMQVDGLSRLEKTFMWSPHDDDRFAALSEDLFNVVTYSVSSRMVLSTHGVPYAERVELCAWPANGPVVFLGDVGLRFMYYEAADGTMLGKPIPSQSGTRWHISSSFAVTVESDEFYSCSPDGQFVAVGLLERGLAVAKGGCGVSARLH</sequence>
<keyword evidence="3" id="KW-1185">Reference proteome</keyword>
<dbReference type="EMBL" id="JALJOQ010000001">
    <property type="protein sequence ID" value="KAK9814991.1"/>
    <property type="molecule type" value="Genomic_DNA"/>
</dbReference>
<dbReference type="Proteomes" id="UP001465755">
    <property type="component" value="Unassembled WGS sequence"/>
</dbReference>
<name>A0AAW1PN35_9CHLO</name>
<evidence type="ECO:0000256" key="1">
    <source>
        <dbReference type="SAM" id="MobiDB-lite"/>
    </source>
</evidence>
<reference evidence="2 3" key="1">
    <citation type="journal article" date="2024" name="Nat. Commun.">
        <title>Phylogenomics reveals the evolutionary origins of lichenization in chlorophyte algae.</title>
        <authorList>
            <person name="Puginier C."/>
            <person name="Libourel C."/>
            <person name="Otte J."/>
            <person name="Skaloud P."/>
            <person name="Haon M."/>
            <person name="Grisel S."/>
            <person name="Petersen M."/>
            <person name="Berrin J.G."/>
            <person name="Delaux P.M."/>
            <person name="Dal Grande F."/>
            <person name="Keller J."/>
        </authorList>
    </citation>
    <scope>NUCLEOTIDE SEQUENCE [LARGE SCALE GENOMIC DNA]</scope>
    <source>
        <strain evidence="2 3">SAG 2036</strain>
    </source>
</reference>
<dbReference type="AlphaFoldDB" id="A0AAW1PN35"/>
<comment type="caution">
    <text evidence="2">The sequence shown here is derived from an EMBL/GenBank/DDBJ whole genome shotgun (WGS) entry which is preliminary data.</text>
</comment>
<gene>
    <name evidence="2" type="ORF">WJX73_004176</name>
</gene>
<evidence type="ECO:0000313" key="3">
    <source>
        <dbReference type="Proteomes" id="UP001465755"/>
    </source>
</evidence>